<feature type="domain" description="FAD/NAD(P)-binding" evidence="6">
    <location>
        <begin position="13"/>
        <end position="324"/>
    </location>
</feature>
<accession>A0A1S9PA37</accession>
<dbReference type="RefSeq" id="WP_078350449.1">
    <property type="nucleotide sequence ID" value="NZ_MBTF01000035.1"/>
</dbReference>
<evidence type="ECO:0000256" key="2">
    <source>
        <dbReference type="ARBA" id="ARBA00022630"/>
    </source>
</evidence>
<dbReference type="Gene3D" id="3.50.50.100">
    <property type="match status" value="1"/>
</dbReference>
<evidence type="ECO:0000256" key="4">
    <source>
        <dbReference type="ARBA" id="ARBA00023002"/>
    </source>
</evidence>
<reference evidence="7 8" key="1">
    <citation type="submission" date="2016-07" db="EMBL/GenBank/DDBJ databases">
        <title>Genomic analysis of zinc-resistant bacterium Mucilaginibacter pedocola TBZ30.</title>
        <authorList>
            <person name="Huang J."/>
            <person name="Tang J."/>
        </authorList>
    </citation>
    <scope>NUCLEOTIDE SEQUENCE [LARGE SCALE GENOMIC DNA]</scope>
    <source>
        <strain evidence="7 8">TBZ30</strain>
    </source>
</reference>
<proteinExistence type="inferred from homology"/>
<keyword evidence="8" id="KW-1185">Reference proteome</keyword>
<sequence length="411" mass="45208">MTNTANQYQDKKHLVIVGGGYAGFWSALSAVRQSRELNKASDLEITLINSDNYFTMRPRLYEVSLEGTRVELDRYLKPLQVNQIQGRTESINAENNELSVFTANGILNIPYDYLILATGSSLKAVNLPGISHTFNNDTFNGAKHLEDHMIKLAQNNFENEGDTTFVVAGGGFTGLETVTAIEEKAKLLQEKLSATVASFRIVMVEKSDKVASFYSSDSQKYIVETLKAKNIEVITNAAVVGIEPDAVTLSNGERIPTSTVIWTAGLTASPLTSCFKGSKDHLNRLSVDQHLKLPGYDNVIIAGDVANVTVSEGRSAVMSCQFSQFQGRWAGHNAVNDLFNAPLKPYQQTGYNTCLDLGSGHAIVTDGWTRDLRHKGEEAKKHKFWISNDLIYPPKDIEQAVAASFPKIPQL</sequence>
<gene>
    <name evidence="7" type="ORF">BC343_13780</name>
</gene>
<evidence type="ECO:0000256" key="3">
    <source>
        <dbReference type="ARBA" id="ARBA00022827"/>
    </source>
</evidence>
<evidence type="ECO:0000313" key="7">
    <source>
        <dbReference type="EMBL" id="OOQ57844.1"/>
    </source>
</evidence>
<evidence type="ECO:0000313" key="8">
    <source>
        <dbReference type="Proteomes" id="UP000189739"/>
    </source>
</evidence>
<dbReference type="InterPro" id="IPR036188">
    <property type="entry name" value="FAD/NAD-bd_sf"/>
</dbReference>
<dbReference type="EMBL" id="MBTF01000035">
    <property type="protein sequence ID" value="OOQ57844.1"/>
    <property type="molecule type" value="Genomic_DNA"/>
</dbReference>
<dbReference type="InterPro" id="IPR045024">
    <property type="entry name" value="NDH-2"/>
</dbReference>
<dbReference type="PRINTS" id="PR00368">
    <property type="entry name" value="FADPNR"/>
</dbReference>
<dbReference type="PANTHER" id="PTHR43706">
    <property type="entry name" value="NADH DEHYDROGENASE"/>
    <property type="match status" value="1"/>
</dbReference>
<dbReference type="PANTHER" id="PTHR43706:SF45">
    <property type="entry name" value="NADH DEHYDROGENASE-LIKE PROTEIN RV1812C"/>
    <property type="match status" value="1"/>
</dbReference>
<keyword evidence="2" id="KW-0285">Flavoprotein</keyword>
<protein>
    <recommendedName>
        <fullName evidence="6">FAD/NAD(P)-binding domain-containing protein</fullName>
    </recommendedName>
</protein>
<comment type="similarity">
    <text evidence="1">Belongs to the NADH dehydrogenase family.</text>
</comment>
<keyword evidence="3" id="KW-0274">FAD</keyword>
<dbReference type="OrthoDB" id="9781621at2"/>
<dbReference type="PRINTS" id="PR00411">
    <property type="entry name" value="PNDRDTASEI"/>
</dbReference>
<comment type="caution">
    <text evidence="7">The sequence shown here is derived from an EMBL/GenBank/DDBJ whole genome shotgun (WGS) entry which is preliminary data.</text>
</comment>
<dbReference type="STRING" id="1792845.BC343_13780"/>
<keyword evidence="5" id="KW-0520">NAD</keyword>
<evidence type="ECO:0000256" key="5">
    <source>
        <dbReference type="ARBA" id="ARBA00023027"/>
    </source>
</evidence>
<keyword evidence="4" id="KW-0560">Oxidoreductase</keyword>
<evidence type="ECO:0000259" key="6">
    <source>
        <dbReference type="Pfam" id="PF07992"/>
    </source>
</evidence>
<name>A0A1S9PA37_9SPHI</name>
<evidence type="ECO:0000256" key="1">
    <source>
        <dbReference type="ARBA" id="ARBA00005272"/>
    </source>
</evidence>
<dbReference type="GO" id="GO:0003954">
    <property type="term" value="F:NADH dehydrogenase activity"/>
    <property type="evidence" value="ECO:0007669"/>
    <property type="project" value="InterPro"/>
</dbReference>
<dbReference type="Pfam" id="PF07992">
    <property type="entry name" value="Pyr_redox_2"/>
    <property type="match status" value="1"/>
</dbReference>
<dbReference type="InterPro" id="IPR023753">
    <property type="entry name" value="FAD/NAD-binding_dom"/>
</dbReference>
<dbReference type="AlphaFoldDB" id="A0A1S9PA37"/>
<organism evidence="7 8">
    <name type="scientific">Mucilaginibacter pedocola</name>
    <dbReference type="NCBI Taxonomy" id="1792845"/>
    <lineage>
        <taxon>Bacteria</taxon>
        <taxon>Pseudomonadati</taxon>
        <taxon>Bacteroidota</taxon>
        <taxon>Sphingobacteriia</taxon>
        <taxon>Sphingobacteriales</taxon>
        <taxon>Sphingobacteriaceae</taxon>
        <taxon>Mucilaginibacter</taxon>
    </lineage>
</organism>
<dbReference type="Proteomes" id="UP000189739">
    <property type="component" value="Unassembled WGS sequence"/>
</dbReference>
<dbReference type="SUPFAM" id="SSF51905">
    <property type="entry name" value="FAD/NAD(P)-binding domain"/>
    <property type="match status" value="1"/>
</dbReference>